<feature type="compositionally biased region" description="Low complexity" evidence="1">
    <location>
        <begin position="423"/>
        <end position="472"/>
    </location>
</feature>
<evidence type="ECO:0000313" key="4">
    <source>
        <dbReference type="Proteomes" id="UP001224775"/>
    </source>
</evidence>
<dbReference type="EC" id="1.14.99.-" evidence="3"/>
<feature type="chain" id="PRO_5041979527" evidence="2">
    <location>
        <begin position="26"/>
        <end position="733"/>
    </location>
</feature>
<name>A0AAD8Y229_9STRA</name>
<dbReference type="PRINTS" id="PR01217">
    <property type="entry name" value="PRICHEXTENSN"/>
</dbReference>
<sequence length="733" mass="77218">MNYPFKSLLTLTVAASFALFETADAHGYMSSPRSRNYFAYTDAKWWDVNDNDPQPESDPYSLNRGGTAAQCGMINGRNYDLPKNALGGLMKPTIQECYNEGSIIDIKLTLTAYHGGHFEFHACPINHGEVPTESCFKDHPLEFVEDVLNNAPKDPNYPSRAYVHGLTSMTLGEFQYKYKLPDNLTGELVLIQWYYVTGNSCTDEGYADYPFPVGFTPYNAGTTTTCPLPITGDGSEAPERFWNCAEVRVTEDCSITTTSTTTPATVCTPISQEELGYAVTAVSQSSCDKCAQNNHESQYWPCDSNPPLCDCGLEPNSGGGTTTTTTAATTTTTTTTSTSTTSTTTAPPPPSTSPTPNPTKAPVTDEPTALPTQAPSNAPTRQPTSGPTSEPTTSAPSSNPTSGPTKAPVTDAPTAVPSPAPTADPTEAPTNQPTSPPTTAAPTQSPTTANPTDAPTNQPTNAPTTASPTKSPTDPPTNSPTTPSPTPGPTHLPTNQPIPSSAGWYVDGDKCVLGESDTETLYPSASACCDSKLNWMSNELCESKSTGVSTMKFYADQTASVCRQDCPAGNGLPCGESPEDTSLKLYSSLELCCATKIAWEPSCVDRSNGIEPQGTGKYYVNWSLGKCALDCPEDSAESCGGVANSWDATYGTSTACCAAISWIDSSQCVHGAPTTTTTTGATTASDAAGTTCRAKTMQEITNGASPVTDESCKVCEGPYVWWPCGNAGLCQCD</sequence>
<dbReference type="EMBL" id="JATAAI010000021">
    <property type="protein sequence ID" value="KAK1738189.1"/>
    <property type="molecule type" value="Genomic_DNA"/>
</dbReference>
<comment type="caution">
    <text evidence="3">The sequence shown here is derived from an EMBL/GenBank/DDBJ whole genome shotgun (WGS) entry which is preliminary data.</text>
</comment>
<feature type="region of interest" description="Disordered" evidence="1">
    <location>
        <begin position="322"/>
        <end position="501"/>
    </location>
</feature>
<accession>A0AAD8Y229</accession>
<evidence type="ECO:0000256" key="2">
    <source>
        <dbReference type="SAM" id="SignalP"/>
    </source>
</evidence>
<feature type="compositionally biased region" description="Pro residues" evidence="1">
    <location>
        <begin position="346"/>
        <end position="359"/>
    </location>
</feature>
<dbReference type="Proteomes" id="UP001224775">
    <property type="component" value="Unassembled WGS sequence"/>
</dbReference>
<feature type="compositionally biased region" description="Polar residues" evidence="1">
    <location>
        <begin position="370"/>
        <end position="382"/>
    </location>
</feature>
<keyword evidence="3" id="KW-0560">Oxidoreductase</keyword>
<evidence type="ECO:0000313" key="3">
    <source>
        <dbReference type="EMBL" id="KAK1738189.1"/>
    </source>
</evidence>
<proteinExistence type="predicted"/>
<reference evidence="3" key="1">
    <citation type="submission" date="2023-06" db="EMBL/GenBank/DDBJ databases">
        <title>Survivors Of The Sea: Transcriptome response of Skeletonema marinoi to long-term dormancy.</title>
        <authorList>
            <person name="Pinder M.I.M."/>
            <person name="Kourtchenko O."/>
            <person name="Robertson E.K."/>
            <person name="Larsson T."/>
            <person name="Maumus F."/>
            <person name="Osuna-Cruz C.M."/>
            <person name="Vancaester E."/>
            <person name="Stenow R."/>
            <person name="Vandepoele K."/>
            <person name="Ploug H."/>
            <person name="Bruchert V."/>
            <person name="Godhe A."/>
            <person name="Topel M."/>
        </authorList>
    </citation>
    <scope>NUCLEOTIDE SEQUENCE</scope>
    <source>
        <strain evidence="3">R05AC</strain>
    </source>
</reference>
<evidence type="ECO:0000256" key="1">
    <source>
        <dbReference type="SAM" id="MobiDB-lite"/>
    </source>
</evidence>
<organism evidence="3 4">
    <name type="scientific">Skeletonema marinoi</name>
    <dbReference type="NCBI Taxonomy" id="267567"/>
    <lineage>
        <taxon>Eukaryota</taxon>
        <taxon>Sar</taxon>
        <taxon>Stramenopiles</taxon>
        <taxon>Ochrophyta</taxon>
        <taxon>Bacillariophyta</taxon>
        <taxon>Coscinodiscophyceae</taxon>
        <taxon>Thalassiosirophycidae</taxon>
        <taxon>Thalassiosirales</taxon>
        <taxon>Skeletonemataceae</taxon>
        <taxon>Skeletonema</taxon>
        <taxon>Skeletonema marinoi-dohrnii complex</taxon>
    </lineage>
</organism>
<feature type="compositionally biased region" description="Low complexity" evidence="1">
    <location>
        <begin position="383"/>
        <end position="415"/>
    </location>
</feature>
<keyword evidence="3" id="KW-0503">Monooxygenase</keyword>
<gene>
    <name evidence="3" type="ORF">QTG54_010858</name>
</gene>
<feature type="compositionally biased region" description="Pro residues" evidence="1">
    <location>
        <begin position="473"/>
        <end position="490"/>
    </location>
</feature>
<feature type="compositionally biased region" description="Low complexity" evidence="1">
    <location>
        <begin position="322"/>
        <end position="345"/>
    </location>
</feature>
<dbReference type="AlphaFoldDB" id="A0AAD8Y229"/>
<keyword evidence="4" id="KW-1185">Reference proteome</keyword>
<keyword evidence="2" id="KW-0732">Signal</keyword>
<dbReference type="GO" id="GO:0004497">
    <property type="term" value="F:monooxygenase activity"/>
    <property type="evidence" value="ECO:0007669"/>
    <property type="project" value="UniProtKB-KW"/>
</dbReference>
<feature type="signal peptide" evidence="2">
    <location>
        <begin position="1"/>
        <end position="25"/>
    </location>
</feature>
<protein>
    <submittedName>
        <fullName evidence="3">Lytic polysaccharide monooxygenase</fullName>
        <ecNumber evidence="3">1.14.99.-</ecNumber>
    </submittedName>
</protein>